<dbReference type="Gene3D" id="3.40.50.620">
    <property type="entry name" value="HUPs"/>
    <property type="match status" value="1"/>
</dbReference>
<keyword evidence="4" id="KW-1185">Reference proteome</keyword>
<dbReference type="InterPro" id="IPR006015">
    <property type="entry name" value="Universal_stress_UspA"/>
</dbReference>
<sequence length="164" mass="17332">MTTAGPGRTAGEKKTVIVIAFDGSPTARRAVHYAGRFLTADRAVVLTVWSPMDRGPDPLSYDLDGPPDPTDTDEVDIALAEARRISDEGLEIALASGLPAEALCVAQTYTVWGAIIDVADELDADLIVTGTRATTGLRSLIQSSVADHVMRRGQRPVLIVPPGP</sequence>
<dbReference type="AlphaFoldDB" id="A0A850PSI2"/>
<name>A0A850PSI2_9MYCO</name>
<dbReference type="PRINTS" id="PR01438">
    <property type="entry name" value="UNVRSLSTRESS"/>
</dbReference>
<comment type="caution">
    <text evidence="3">The sequence shown here is derived from an EMBL/GenBank/DDBJ whole genome shotgun (WGS) entry which is preliminary data.</text>
</comment>
<comment type="similarity">
    <text evidence="1">Belongs to the universal stress protein A family.</text>
</comment>
<dbReference type="PANTHER" id="PTHR46268">
    <property type="entry name" value="STRESS RESPONSE PROTEIN NHAX"/>
    <property type="match status" value="1"/>
</dbReference>
<dbReference type="RefSeq" id="WP_178359408.1">
    <property type="nucleotide sequence ID" value="NZ_JABFYL010000029.1"/>
</dbReference>
<proteinExistence type="inferred from homology"/>
<evidence type="ECO:0000313" key="3">
    <source>
        <dbReference type="EMBL" id="NVN51064.1"/>
    </source>
</evidence>
<organism evidence="3 4">
    <name type="scientific">Mycolicibacterium hippocampi</name>
    <dbReference type="NCBI Taxonomy" id="659824"/>
    <lineage>
        <taxon>Bacteria</taxon>
        <taxon>Bacillati</taxon>
        <taxon>Actinomycetota</taxon>
        <taxon>Actinomycetes</taxon>
        <taxon>Mycobacteriales</taxon>
        <taxon>Mycobacteriaceae</taxon>
        <taxon>Mycolicibacterium</taxon>
    </lineage>
</organism>
<evidence type="ECO:0000259" key="2">
    <source>
        <dbReference type="Pfam" id="PF00582"/>
    </source>
</evidence>
<reference evidence="3 4" key="1">
    <citation type="submission" date="2020-05" db="EMBL/GenBank/DDBJ databases">
        <title>Draft genome sequence of Mycobacterium hippocampi DL, isolated from European seabass, Dicentrarchus labrax, reared in fish farms.</title>
        <authorList>
            <person name="Stathopoulou P."/>
            <person name="Asimakis E."/>
            <person name="Tzokas K."/>
            <person name="Batargias C."/>
            <person name="Tsiamis G."/>
        </authorList>
    </citation>
    <scope>NUCLEOTIDE SEQUENCE [LARGE SCALE GENOMIC DNA]</scope>
    <source>
        <strain evidence="3 4">DL</strain>
    </source>
</reference>
<gene>
    <name evidence="3" type="ORF">HLY00_2570</name>
</gene>
<dbReference type="Pfam" id="PF00582">
    <property type="entry name" value="Usp"/>
    <property type="match status" value="1"/>
</dbReference>
<evidence type="ECO:0000313" key="4">
    <source>
        <dbReference type="Proteomes" id="UP000570517"/>
    </source>
</evidence>
<dbReference type="EMBL" id="JABFYL010000029">
    <property type="protein sequence ID" value="NVN51064.1"/>
    <property type="molecule type" value="Genomic_DNA"/>
</dbReference>
<evidence type="ECO:0000256" key="1">
    <source>
        <dbReference type="ARBA" id="ARBA00008791"/>
    </source>
</evidence>
<dbReference type="CDD" id="cd00293">
    <property type="entry name" value="USP-like"/>
    <property type="match status" value="1"/>
</dbReference>
<dbReference type="InterPro" id="IPR014729">
    <property type="entry name" value="Rossmann-like_a/b/a_fold"/>
</dbReference>
<accession>A0A850PSI2</accession>
<dbReference type="PANTHER" id="PTHR46268:SF15">
    <property type="entry name" value="UNIVERSAL STRESS PROTEIN HP_0031"/>
    <property type="match status" value="1"/>
</dbReference>
<feature type="domain" description="UspA" evidence="2">
    <location>
        <begin position="17"/>
        <end position="161"/>
    </location>
</feature>
<protein>
    <submittedName>
        <fullName evidence="3">Universal stress protein family</fullName>
    </submittedName>
</protein>
<dbReference type="InterPro" id="IPR006016">
    <property type="entry name" value="UspA"/>
</dbReference>
<dbReference type="SUPFAM" id="SSF52402">
    <property type="entry name" value="Adenine nucleotide alpha hydrolases-like"/>
    <property type="match status" value="1"/>
</dbReference>
<dbReference type="Proteomes" id="UP000570517">
    <property type="component" value="Unassembled WGS sequence"/>
</dbReference>